<dbReference type="InterPro" id="IPR036457">
    <property type="entry name" value="PPM-type-like_dom_sf"/>
</dbReference>
<dbReference type="WBParaSite" id="scaffold468_cov283.g1118">
    <property type="protein sequence ID" value="scaffold468_cov283.g1118"/>
    <property type="gene ID" value="scaffold468_cov283.g1118"/>
</dbReference>
<evidence type="ECO:0000256" key="13">
    <source>
        <dbReference type="SAM" id="Coils"/>
    </source>
</evidence>
<keyword evidence="7" id="KW-0067">ATP-binding</keyword>
<feature type="domain" description="PPM-type phosphatase" evidence="14">
    <location>
        <begin position="1217"/>
        <end position="1506"/>
    </location>
</feature>
<dbReference type="InterPro" id="IPR012337">
    <property type="entry name" value="RNaseH-like_sf"/>
</dbReference>
<dbReference type="Gene3D" id="3.60.40.10">
    <property type="entry name" value="PPM-type phosphatase domain"/>
    <property type="match status" value="1"/>
</dbReference>
<comment type="similarity">
    <text evidence="2">Belongs to the SMC family. SMC2 subfamily.</text>
</comment>
<dbReference type="GO" id="GO:0005694">
    <property type="term" value="C:chromosome"/>
    <property type="evidence" value="ECO:0007669"/>
    <property type="project" value="InterPro"/>
</dbReference>
<keyword evidence="9 13" id="KW-0175">Coiled coil</keyword>
<dbReference type="SUPFAM" id="SSF52540">
    <property type="entry name" value="P-loop containing nucleoside triphosphate hydrolases"/>
    <property type="match status" value="1"/>
</dbReference>
<evidence type="ECO:0000256" key="1">
    <source>
        <dbReference type="ARBA" id="ARBA00004123"/>
    </source>
</evidence>
<evidence type="ECO:0000313" key="15">
    <source>
        <dbReference type="Proteomes" id="UP000887561"/>
    </source>
</evidence>
<dbReference type="Gene3D" id="3.30.420.10">
    <property type="entry name" value="Ribonuclease H-like superfamily/Ribonuclease H"/>
    <property type="match status" value="1"/>
</dbReference>
<evidence type="ECO:0000256" key="2">
    <source>
        <dbReference type="ARBA" id="ARBA00005231"/>
    </source>
</evidence>
<name>A0A915MMB1_MELJA</name>
<keyword evidence="5" id="KW-0547">Nucleotide-binding</keyword>
<dbReference type="InterPro" id="IPR036397">
    <property type="entry name" value="RNaseH_sf"/>
</dbReference>
<protein>
    <submittedName>
        <fullName evidence="16">PPM-type phosphatase domain-containing protein</fullName>
    </submittedName>
</protein>
<dbReference type="SMART" id="SM00968">
    <property type="entry name" value="SMC_hinge"/>
    <property type="match status" value="1"/>
</dbReference>
<keyword evidence="4" id="KW-0479">Metal-binding</keyword>
<dbReference type="InterPro" id="IPR003395">
    <property type="entry name" value="RecF/RecN/SMC_N"/>
</dbReference>
<evidence type="ECO:0000256" key="6">
    <source>
        <dbReference type="ARBA" id="ARBA00022801"/>
    </source>
</evidence>
<evidence type="ECO:0000256" key="3">
    <source>
        <dbReference type="ARBA" id="ARBA00008372"/>
    </source>
</evidence>
<dbReference type="InterPro" id="IPR006941">
    <property type="entry name" value="RNase_CAF1"/>
</dbReference>
<evidence type="ECO:0000256" key="5">
    <source>
        <dbReference type="ARBA" id="ARBA00022741"/>
    </source>
</evidence>
<dbReference type="GO" id="GO:0046872">
    <property type="term" value="F:metal ion binding"/>
    <property type="evidence" value="ECO:0007669"/>
    <property type="project" value="UniProtKB-KW"/>
</dbReference>
<dbReference type="InterPro" id="IPR027120">
    <property type="entry name" value="Smc2_ABC"/>
</dbReference>
<dbReference type="Pfam" id="PF04857">
    <property type="entry name" value="CAF1"/>
    <property type="match status" value="1"/>
</dbReference>
<evidence type="ECO:0000256" key="7">
    <source>
        <dbReference type="ARBA" id="ARBA00022840"/>
    </source>
</evidence>
<evidence type="ECO:0000256" key="8">
    <source>
        <dbReference type="ARBA" id="ARBA00022912"/>
    </source>
</evidence>
<dbReference type="SMART" id="SM00332">
    <property type="entry name" value="PP2Cc"/>
    <property type="match status" value="1"/>
</dbReference>
<dbReference type="SUPFAM" id="SSF81606">
    <property type="entry name" value="PP2C-like"/>
    <property type="match status" value="1"/>
</dbReference>
<dbReference type="Pfam" id="PF00481">
    <property type="entry name" value="PP2C"/>
    <property type="match status" value="1"/>
</dbReference>
<dbReference type="SUPFAM" id="SSF53098">
    <property type="entry name" value="Ribonuclease H-like"/>
    <property type="match status" value="1"/>
</dbReference>
<dbReference type="GO" id="GO:0030261">
    <property type="term" value="P:chromosome condensation"/>
    <property type="evidence" value="ECO:0007669"/>
    <property type="project" value="UniProtKB-KW"/>
</dbReference>
<proteinExistence type="inferred from homology"/>
<dbReference type="CDD" id="cd03273">
    <property type="entry name" value="ABC_SMC2_euk"/>
    <property type="match status" value="1"/>
</dbReference>
<evidence type="ECO:0000313" key="16">
    <source>
        <dbReference type="WBParaSite" id="scaffold468_cov283.g1118"/>
    </source>
</evidence>
<dbReference type="PANTHER" id="PTHR43977">
    <property type="entry name" value="STRUCTURAL MAINTENANCE OF CHROMOSOMES PROTEIN 3"/>
    <property type="match status" value="1"/>
</dbReference>
<evidence type="ECO:0000256" key="12">
    <source>
        <dbReference type="RuleBase" id="RU003465"/>
    </source>
</evidence>
<organism evidence="15 16">
    <name type="scientific">Meloidogyne javanica</name>
    <name type="common">Root-knot nematode worm</name>
    <dbReference type="NCBI Taxonomy" id="6303"/>
    <lineage>
        <taxon>Eukaryota</taxon>
        <taxon>Metazoa</taxon>
        <taxon>Ecdysozoa</taxon>
        <taxon>Nematoda</taxon>
        <taxon>Chromadorea</taxon>
        <taxon>Rhabditida</taxon>
        <taxon>Tylenchina</taxon>
        <taxon>Tylenchomorpha</taxon>
        <taxon>Tylenchoidea</taxon>
        <taxon>Meloidogynidae</taxon>
        <taxon>Meloidogyninae</taxon>
        <taxon>Meloidogyne</taxon>
        <taxon>Meloidogyne incognita group</taxon>
    </lineage>
</organism>
<sequence length="1649" mass="187813">MRIKKIEIEGFKSYSQLEVVDKLDPQFNAITGLNGSGKSNILDAICFLLGITNLANVRAHSLSDLVYKQGQAGINRATVTIIFDNSEQQPAGYGKCKEIIVRRQIIINGRNTYQINGTVATNQRVSDLFRMVGINVNNPHFLIMQGRITKVLGIKPLEILSMLEEAAGVRMYECKKLNAIRIIEKRDAKVDEINKLFEEDILPRVERLKKDRENYLEYQRIEREVQVLERKFNAYDYHNSQLQIKELENKAQTFRQQITQVVKEIDQLQQEAKREEENLRKMESECAKNTAPEFQKLEKLLKEKQSSLAKIESEKDGKEADFNELLISIERKIESLTGDRQHLETKRNYLANAQSENGTVEQQGLSAEEAVQRARLRLEALARGMTTDEQGNAVTLEAQLIAARTKLSEQQTNSKKLEMQLSQSRKVIEKKRLELATFKRRSSGDHESKRKIETEISKIERDLHSLNFDPELEKNFEAERKLLSREHAGITRELDNFEARYYNLQFNYKDPYDGFDRKNVRGVVAKLFKLKDPKFATALEVVAGGRLYNIVVNYAEVAKVLIDKKCIQNRVTMLPMDKIEVRGVVSKRQIQEAKRMVGDENVFVPRELIEYEPELEPVINFVFGNSLICLNMEQANLLTYKNQNVNCRTVTLNGDDLNPRGILTGGSRNHKASVLSALHDVFGKYERVSQINREQHSLNAKLASLRPIQQRFEDLNAKLRDHKHHLDAVVTALKSNPVEVLTEEIGRLEQEIKDLNETMENVLPDIERLKQLIRELEQQKKDENFHENEKNNAQRELDNAKKELERMKDTFGSAKERLASLREEISLLEQSIENDRKELAQLEKLRDEKNTEIEKFAAKVAEANESVQHLQDDMDKYNQDVRLKDKTLRTKAAEISEFKKRISQLKNKQLSNERDAQEAIKNSKEFAKRAQQLERIHRWISEEKENFGLRNTEYDFTDFTFDIGKREIEQRKDRIKELSHTINTKAMHLLDTAEGQCQELDVKRSQLVKDKKQLYDTIEQLDERKKRELIAAHKQISNDFGSIYSTLLPGAGAELVPPAGAENCLSGLEVRVAFNGKYKDSLSELSGGQRSLIALSLILAMLKFKPAPFYILDEIDAALDISHTENIGKMIKNHFSQSQILIPEMDSKDDVSSQKRKASTPIFSLYGSDDEDDKDVAKVDISGAELKRTKPGLHGEPNSVLLSEGSNASEQSSNIFLLSVCAARKGEREDMQDRHLLIDSLQSQMESLLDPLGVKGRFAFYALFDGHAGAHAADYCEKSFVNKFVEVSRKCVNGNSDVGLFEKSIKKIFKETYKSIDDDFLKEAKKSKPTLRDGTTSTTILLLNESIYCANIGDTKAVICRYKHDKKEGMALQLTVDHSPMIFAERMRIQKAGGSVKDGRVMGILEVSRSIGDGQMKSHGVISIPDVKKLTIGSNDLFLILACDGLWKSFTADSAVCFVLECFKRRTASNVKEDETSLWSYIADEICAEAIRGGCGDNVTVIIVVLITKDEMIKLMAFNSKIPIAEINKENINKVWPQLLNAIQQAHIVAIDLEFSGLGDSSNKKAFSDRYRIAKETVKSRTILSLGIATFQRRQTMNPLNISYKCKIFDLLSLESKPFVADPEAFVFLSSHGFDFNRLFSHGIRYTKA</sequence>
<dbReference type="InterPro" id="IPR000222">
    <property type="entry name" value="PP2C_BS"/>
</dbReference>
<reference evidence="16" key="1">
    <citation type="submission" date="2022-11" db="UniProtKB">
        <authorList>
            <consortium name="WormBaseParasite"/>
        </authorList>
    </citation>
    <scope>IDENTIFICATION</scope>
</reference>
<keyword evidence="8 12" id="KW-0904">Protein phosphatase</keyword>
<dbReference type="Proteomes" id="UP000887561">
    <property type="component" value="Unplaced"/>
</dbReference>
<comment type="similarity">
    <text evidence="3">Belongs to the CAF1 family.</text>
</comment>
<dbReference type="InterPro" id="IPR036277">
    <property type="entry name" value="SMC_hinge_sf"/>
</dbReference>
<dbReference type="InterPro" id="IPR001932">
    <property type="entry name" value="PPM-type_phosphatase-like_dom"/>
</dbReference>
<dbReference type="GO" id="GO:0005634">
    <property type="term" value="C:nucleus"/>
    <property type="evidence" value="ECO:0007669"/>
    <property type="project" value="UniProtKB-SubCell"/>
</dbReference>
<dbReference type="GO" id="GO:0003676">
    <property type="term" value="F:nucleic acid binding"/>
    <property type="evidence" value="ECO:0007669"/>
    <property type="project" value="InterPro"/>
</dbReference>
<evidence type="ECO:0000256" key="10">
    <source>
        <dbReference type="ARBA" id="ARBA00023067"/>
    </source>
</evidence>
<keyword evidence="10" id="KW-0226">DNA condensation</keyword>
<dbReference type="Gene3D" id="3.30.70.1620">
    <property type="match status" value="1"/>
</dbReference>
<dbReference type="PROSITE" id="PS01032">
    <property type="entry name" value="PPM_1"/>
    <property type="match status" value="1"/>
</dbReference>
<dbReference type="GO" id="GO:0016887">
    <property type="term" value="F:ATP hydrolysis activity"/>
    <property type="evidence" value="ECO:0007669"/>
    <property type="project" value="InterPro"/>
</dbReference>
<feature type="coiled-coil region" evidence="13">
    <location>
        <begin position="237"/>
        <end position="346"/>
    </location>
</feature>
<evidence type="ECO:0000256" key="11">
    <source>
        <dbReference type="ARBA" id="ARBA00023306"/>
    </source>
</evidence>
<evidence type="ECO:0000256" key="9">
    <source>
        <dbReference type="ARBA" id="ARBA00023054"/>
    </source>
</evidence>
<dbReference type="PROSITE" id="PS51746">
    <property type="entry name" value="PPM_2"/>
    <property type="match status" value="1"/>
</dbReference>
<dbReference type="Pfam" id="PF02463">
    <property type="entry name" value="SMC_N"/>
    <property type="match status" value="1"/>
</dbReference>
<dbReference type="InterPro" id="IPR010935">
    <property type="entry name" value="SMC_hinge"/>
</dbReference>
<comment type="subcellular location">
    <subcellularLocation>
        <location evidence="1">Nucleus</location>
    </subcellularLocation>
</comment>
<dbReference type="GO" id="GO:0005524">
    <property type="term" value="F:ATP binding"/>
    <property type="evidence" value="ECO:0007669"/>
    <property type="project" value="UniProtKB-KW"/>
</dbReference>
<dbReference type="SUPFAM" id="SSF75553">
    <property type="entry name" value="Smc hinge domain"/>
    <property type="match status" value="1"/>
</dbReference>
<accession>A0A915MMB1</accession>
<dbReference type="Gene3D" id="3.40.50.300">
    <property type="entry name" value="P-loop containing nucleotide triphosphate hydrolases"/>
    <property type="match status" value="2"/>
</dbReference>
<dbReference type="CDD" id="cd00143">
    <property type="entry name" value="PP2Cc"/>
    <property type="match status" value="1"/>
</dbReference>
<feature type="coiled-coil region" evidence="13">
    <location>
        <begin position="738"/>
        <end position="936"/>
    </location>
</feature>
<dbReference type="GO" id="GO:0004721">
    <property type="term" value="F:phosphoprotein phosphatase activity"/>
    <property type="evidence" value="ECO:0007669"/>
    <property type="project" value="UniProtKB-KW"/>
</dbReference>
<evidence type="ECO:0000256" key="4">
    <source>
        <dbReference type="ARBA" id="ARBA00022723"/>
    </source>
</evidence>
<evidence type="ECO:0000259" key="14">
    <source>
        <dbReference type="PROSITE" id="PS51746"/>
    </source>
</evidence>
<dbReference type="Gene3D" id="1.20.1060.20">
    <property type="match status" value="1"/>
</dbReference>
<comment type="similarity">
    <text evidence="12">Belongs to the PP2C family.</text>
</comment>
<dbReference type="InterPro" id="IPR027417">
    <property type="entry name" value="P-loop_NTPase"/>
</dbReference>
<dbReference type="Pfam" id="PF06470">
    <property type="entry name" value="SMC_hinge"/>
    <property type="match status" value="1"/>
</dbReference>
<keyword evidence="15" id="KW-1185">Reference proteome</keyword>
<dbReference type="GO" id="GO:0032991">
    <property type="term" value="C:protein-containing complex"/>
    <property type="evidence" value="ECO:0007669"/>
    <property type="project" value="UniProtKB-ARBA"/>
</dbReference>
<keyword evidence="11" id="KW-0131">Cell cycle</keyword>
<keyword evidence="6 12" id="KW-0378">Hydrolase</keyword>